<comment type="caution">
    <text evidence="1">The sequence shown here is derived from an EMBL/GenBank/DDBJ whole genome shotgun (WGS) entry which is preliminary data.</text>
</comment>
<proteinExistence type="predicted"/>
<dbReference type="Proteomes" id="UP000234323">
    <property type="component" value="Unassembled WGS sequence"/>
</dbReference>
<accession>A0A2I1HVS7</accession>
<sequence>MDDANPYTYLCQRLISRLMAWISSYSADFSRWNSSRRLIHHHWIFQALRILSESGLNIKLPEDLCLDLMPEQAVPLVTLSSELANSEKATWLSSSLWCLSQLIDPFRQFILTWTDLKRLNLVPKNGKIPSWFTRLVAIPNLISYLPISLSVVSYPPYLTSLQGSALDIIDEQSQIKARNRYYWIAGLDASDSMIFGRVFYTVDVHGTRIVYFSHWVTSSSNRFALSPCQGCSLHDASIVDGSLQVRSVGSKLSHRS</sequence>
<dbReference type="VEuPathDB" id="FungiDB:RhiirA1_471089"/>
<evidence type="ECO:0000313" key="1">
    <source>
        <dbReference type="EMBL" id="PKY62936.1"/>
    </source>
</evidence>
<evidence type="ECO:0000313" key="2">
    <source>
        <dbReference type="Proteomes" id="UP000234323"/>
    </source>
</evidence>
<feature type="non-terminal residue" evidence="1">
    <location>
        <position position="256"/>
    </location>
</feature>
<dbReference type="EMBL" id="LLXI01008464">
    <property type="protein sequence ID" value="PKY62936.1"/>
    <property type="molecule type" value="Genomic_DNA"/>
</dbReference>
<reference evidence="1 2" key="1">
    <citation type="submission" date="2015-10" db="EMBL/GenBank/DDBJ databases">
        <title>Genome analyses suggest a sexual origin of heterokaryosis in a supposedly ancient asexual fungus.</title>
        <authorList>
            <person name="Ropars J."/>
            <person name="Sedzielewska K."/>
            <person name="Noel J."/>
            <person name="Charron P."/>
            <person name="Farinelli L."/>
            <person name="Marton T."/>
            <person name="Kruger M."/>
            <person name="Pelin A."/>
            <person name="Brachmann A."/>
            <person name="Corradi N."/>
        </authorList>
    </citation>
    <scope>NUCLEOTIDE SEQUENCE [LARGE SCALE GENOMIC DNA]</scope>
    <source>
        <strain evidence="1 2">A4</strain>
    </source>
</reference>
<gene>
    <name evidence="1" type="ORF">RhiirA4_490412</name>
</gene>
<dbReference type="AlphaFoldDB" id="A0A2I1HVS7"/>
<name>A0A2I1HVS7_9GLOM</name>
<organism evidence="1 2">
    <name type="scientific">Rhizophagus irregularis</name>
    <dbReference type="NCBI Taxonomy" id="588596"/>
    <lineage>
        <taxon>Eukaryota</taxon>
        <taxon>Fungi</taxon>
        <taxon>Fungi incertae sedis</taxon>
        <taxon>Mucoromycota</taxon>
        <taxon>Glomeromycotina</taxon>
        <taxon>Glomeromycetes</taxon>
        <taxon>Glomerales</taxon>
        <taxon>Glomeraceae</taxon>
        <taxon>Rhizophagus</taxon>
    </lineage>
</organism>
<keyword evidence="2" id="KW-1185">Reference proteome</keyword>
<protein>
    <submittedName>
        <fullName evidence="1">Uncharacterized protein</fullName>
    </submittedName>
</protein>